<reference evidence="1" key="1">
    <citation type="journal article" date="2020" name="Stud. Mycol.">
        <title>101 Dothideomycetes genomes: a test case for predicting lifestyles and emergence of pathogens.</title>
        <authorList>
            <person name="Haridas S."/>
            <person name="Albert R."/>
            <person name="Binder M."/>
            <person name="Bloem J."/>
            <person name="Labutti K."/>
            <person name="Salamov A."/>
            <person name="Andreopoulos B."/>
            <person name="Baker S."/>
            <person name="Barry K."/>
            <person name="Bills G."/>
            <person name="Bluhm B."/>
            <person name="Cannon C."/>
            <person name="Castanera R."/>
            <person name="Culley D."/>
            <person name="Daum C."/>
            <person name="Ezra D."/>
            <person name="Gonzalez J."/>
            <person name="Henrissat B."/>
            <person name="Kuo A."/>
            <person name="Liang C."/>
            <person name="Lipzen A."/>
            <person name="Lutzoni F."/>
            <person name="Magnuson J."/>
            <person name="Mondo S."/>
            <person name="Nolan M."/>
            <person name="Ohm R."/>
            <person name="Pangilinan J."/>
            <person name="Park H.-J."/>
            <person name="Ramirez L."/>
            <person name="Alfaro M."/>
            <person name="Sun H."/>
            <person name="Tritt A."/>
            <person name="Yoshinaga Y."/>
            <person name="Zwiers L.-H."/>
            <person name="Turgeon B."/>
            <person name="Goodwin S."/>
            <person name="Spatafora J."/>
            <person name="Crous P."/>
            <person name="Grigoriev I."/>
        </authorList>
    </citation>
    <scope>NUCLEOTIDE SEQUENCE</scope>
    <source>
        <strain evidence="1">CBS 122368</strain>
    </source>
</reference>
<protein>
    <submittedName>
        <fullName evidence="1">Uncharacterized protein</fullName>
    </submittedName>
</protein>
<dbReference type="RefSeq" id="XP_033679772.1">
    <property type="nucleotide sequence ID" value="XM_033836416.1"/>
</dbReference>
<accession>A0A6A6I439</accession>
<dbReference type="OrthoDB" id="288942at2759"/>
<evidence type="ECO:0000313" key="1">
    <source>
        <dbReference type="EMBL" id="KAF2244768.1"/>
    </source>
</evidence>
<proteinExistence type="predicted"/>
<evidence type="ECO:0000313" key="2">
    <source>
        <dbReference type="Proteomes" id="UP000800094"/>
    </source>
</evidence>
<dbReference type="PANTHER" id="PTHR38790">
    <property type="entry name" value="2EXR DOMAIN-CONTAINING PROTEIN-RELATED"/>
    <property type="match status" value="1"/>
</dbReference>
<dbReference type="EMBL" id="ML987202">
    <property type="protein sequence ID" value="KAF2244768.1"/>
    <property type="molecule type" value="Genomic_DNA"/>
</dbReference>
<gene>
    <name evidence="1" type="ORF">BU26DRAFT_86452</name>
</gene>
<dbReference type="Proteomes" id="UP000800094">
    <property type="component" value="Unassembled WGS sequence"/>
</dbReference>
<dbReference type="GeneID" id="54589746"/>
<keyword evidence="2" id="KW-1185">Reference proteome</keyword>
<name>A0A6A6I439_9PLEO</name>
<sequence>MKPKKPKPKTHSTQQKNARALRRALWSITPESCHPQKQSPLFSTLPPEIRFLIFEYAVTQTSDYTFTLEKTSRHYRPGHEHPTRISTSLLLTCRLIYSETRAIPLLSTTHHLFGDDWNPVGWPQYLFHLSSQQGQNLYHLHATTSWDSMFDFSRLLLPHLHWRKLTWTLRVPTWQKPNDQDYWSLVVDDLNLKCPLSVGFLPSSCREVNVEIELRADYDEPIGMLRERAAQYRSSEAQKRDGLRLPFDEEYSIEYTWDAMDFSERSDTGHYVARTYHVIRLCWRERVPEREYMHYDHVDCLRSKIFKPVIERRAKDGEEAELD</sequence>
<organism evidence="1 2">
    <name type="scientific">Trematosphaeria pertusa</name>
    <dbReference type="NCBI Taxonomy" id="390896"/>
    <lineage>
        <taxon>Eukaryota</taxon>
        <taxon>Fungi</taxon>
        <taxon>Dikarya</taxon>
        <taxon>Ascomycota</taxon>
        <taxon>Pezizomycotina</taxon>
        <taxon>Dothideomycetes</taxon>
        <taxon>Pleosporomycetidae</taxon>
        <taxon>Pleosporales</taxon>
        <taxon>Massarineae</taxon>
        <taxon>Trematosphaeriaceae</taxon>
        <taxon>Trematosphaeria</taxon>
    </lineage>
</organism>
<dbReference type="AlphaFoldDB" id="A0A6A6I439"/>